<name>A0A4R6U5F4_9GAMM</name>
<dbReference type="AlphaFoldDB" id="A0A4R6U5F4"/>
<keyword evidence="2" id="KW-1185">Reference proteome</keyword>
<proteinExistence type="predicted"/>
<dbReference type="RefSeq" id="WP_133539682.1">
    <property type="nucleotide sequence ID" value="NZ_LNJZ01000008.1"/>
</dbReference>
<organism evidence="1 2">
    <name type="scientific">Thiopseudomonas denitrificans</name>
    <dbReference type="NCBI Taxonomy" id="1501432"/>
    <lineage>
        <taxon>Bacteria</taxon>
        <taxon>Pseudomonadati</taxon>
        <taxon>Pseudomonadota</taxon>
        <taxon>Gammaproteobacteria</taxon>
        <taxon>Pseudomonadales</taxon>
        <taxon>Pseudomonadaceae</taxon>
        <taxon>Thiopseudomonas</taxon>
    </lineage>
</organism>
<comment type="caution">
    <text evidence="1">The sequence shown here is derived from an EMBL/GenBank/DDBJ whole genome shotgun (WGS) entry which is preliminary data.</text>
</comment>
<gene>
    <name evidence="1" type="ORF">DFQ45_105179</name>
</gene>
<dbReference type="OrthoDB" id="9203796at2"/>
<dbReference type="Proteomes" id="UP000294575">
    <property type="component" value="Unassembled WGS sequence"/>
</dbReference>
<dbReference type="EMBL" id="SNYK01000005">
    <property type="protein sequence ID" value="TDQ38264.1"/>
    <property type="molecule type" value="Genomic_DNA"/>
</dbReference>
<evidence type="ECO:0000313" key="1">
    <source>
        <dbReference type="EMBL" id="TDQ38264.1"/>
    </source>
</evidence>
<accession>A0A4R6U5F4</accession>
<reference evidence="1 2" key="1">
    <citation type="submission" date="2019-03" db="EMBL/GenBank/DDBJ databases">
        <title>Genomic Encyclopedia of Type Strains, Phase IV (KMG-IV): sequencing the most valuable type-strain genomes for metagenomic binning, comparative biology and taxonomic classification.</title>
        <authorList>
            <person name="Goeker M."/>
        </authorList>
    </citation>
    <scope>NUCLEOTIDE SEQUENCE [LARGE SCALE GENOMIC DNA]</scope>
    <source>
        <strain evidence="1 2">DSM 28679</strain>
    </source>
</reference>
<sequence length="175" mass="17734">MASALALPVGWYVLPSGAVLVGTALGAGFDAAGQLIGGNEYRPGQTVIAGVTAGLTYPLAGGGLLGSMALGGAYGGTNRALNNYVYDEDKNVWRSARVGSIAGGAGHFAGSYTGALASRYLPRRINGAAIDPDKPIILQNIGVLNPYPGYVGKSVEQVVESAIPVVLDRQGSAND</sequence>
<evidence type="ECO:0000313" key="2">
    <source>
        <dbReference type="Proteomes" id="UP000294575"/>
    </source>
</evidence>
<protein>
    <submittedName>
        <fullName evidence="1">Uncharacterized protein</fullName>
    </submittedName>
</protein>